<dbReference type="Gene3D" id="3.40.50.720">
    <property type="entry name" value="NAD(P)-binding Rossmann-like Domain"/>
    <property type="match status" value="1"/>
</dbReference>
<keyword evidence="2" id="KW-0560">Oxidoreductase</keyword>
<dbReference type="PROSITE" id="PS00061">
    <property type="entry name" value="ADH_SHORT"/>
    <property type="match status" value="1"/>
</dbReference>
<dbReference type="InterPro" id="IPR002347">
    <property type="entry name" value="SDR_fam"/>
</dbReference>
<dbReference type="GO" id="GO:0016020">
    <property type="term" value="C:membrane"/>
    <property type="evidence" value="ECO:0007669"/>
    <property type="project" value="TreeGrafter"/>
</dbReference>
<name>A0A1X0N4X7_9PSED</name>
<dbReference type="STRING" id="1958950.BZK31_17410"/>
<dbReference type="AlphaFoldDB" id="A0A1X0N4X7"/>
<dbReference type="GO" id="GO:0016491">
    <property type="term" value="F:oxidoreductase activity"/>
    <property type="evidence" value="ECO:0007669"/>
    <property type="project" value="UniProtKB-KW"/>
</dbReference>
<keyword evidence="4" id="KW-1185">Reference proteome</keyword>
<dbReference type="InterPro" id="IPR020904">
    <property type="entry name" value="Sc_DH/Rdtase_CS"/>
</dbReference>
<evidence type="ECO:0000256" key="2">
    <source>
        <dbReference type="ARBA" id="ARBA00023002"/>
    </source>
</evidence>
<accession>A0A1X0N4X7</accession>
<dbReference type="EMBL" id="MUIO01000071">
    <property type="protein sequence ID" value="ORC57929.1"/>
    <property type="molecule type" value="Genomic_DNA"/>
</dbReference>
<reference evidence="4" key="1">
    <citation type="submission" date="2017-02" db="EMBL/GenBank/DDBJ databases">
        <title>Pseudomonas floridae sp. nov., a novel pathogenic bacterial species isolated from tomato.</title>
        <authorList>
            <person name="Timilsina S."/>
            <person name="Vallad G.E."/>
            <person name="Jones J.B."/>
        </authorList>
    </citation>
    <scope>NUCLEOTIDE SEQUENCE [LARGE SCALE GENOMIC DNA]</scope>
    <source>
        <strain evidence="4">GEV388</strain>
    </source>
</reference>
<protein>
    <submittedName>
        <fullName evidence="3">Short-chain dehydrogenase</fullName>
    </submittedName>
</protein>
<dbReference type="OrthoDB" id="335726at2"/>
<sequence>MKRILIIGATSAIAHACARLWAAKGCDFFLVARSADKLHVNAADLKARGAGAVTLHEMDATHFAEHPRMLADCLHALGQIDVVLIAHGTLPDQKACEQDVGLALQAFMTNSASVIALLTLLARHFEVQRCGTLAVISSVAGERGRPSNYLYGSAKAAVSTFCDGLQARLFKVGVHVLTIKPGFVDTPMTQGLSLPSALLAQPEQVAERIINGIARQSTSLYTPGFWAWIMLVIRLIPQPVFKRLNL</sequence>
<gene>
    <name evidence="3" type="ORF">BZK31_17410</name>
</gene>
<proteinExistence type="inferred from homology"/>
<evidence type="ECO:0000256" key="1">
    <source>
        <dbReference type="ARBA" id="ARBA00006484"/>
    </source>
</evidence>
<organism evidence="3 4">
    <name type="scientific">Pseudomonas floridensis</name>
    <dbReference type="NCBI Taxonomy" id="1958950"/>
    <lineage>
        <taxon>Bacteria</taxon>
        <taxon>Pseudomonadati</taxon>
        <taxon>Pseudomonadota</taxon>
        <taxon>Gammaproteobacteria</taxon>
        <taxon>Pseudomonadales</taxon>
        <taxon>Pseudomonadaceae</taxon>
        <taxon>Pseudomonas</taxon>
    </lineage>
</organism>
<dbReference type="NCBIfam" id="NF005489">
    <property type="entry name" value="PRK07102.1"/>
    <property type="match status" value="1"/>
</dbReference>
<dbReference type="Proteomes" id="UP000192815">
    <property type="component" value="Unassembled WGS sequence"/>
</dbReference>
<evidence type="ECO:0000313" key="3">
    <source>
        <dbReference type="EMBL" id="ORC57929.1"/>
    </source>
</evidence>
<comment type="similarity">
    <text evidence="1">Belongs to the short-chain dehydrogenases/reductases (SDR) family.</text>
</comment>
<evidence type="ECO:0000313" key="4">
    <source>
        <dbReference type="Proteomes" id="UP000192815"/>
    </source>
</evidence>
<dbReference type="PANTHER" id="PTHR44196">
    <property type="entry name" value="DEHYDROGENASE/REDUCTASE SDR FAMILY MEMBER 7B"/>
    <property type="match status" value="1"/>
</dbReference>
<comment type="caution">
    <text evidence="3">The sequence shown here is derived from an EMBL/GenBank/DDBJ whole genome shotgun (WGS) entry which is preliminary data.</text>
</comment>
<dbReference type="PANTHER" id="PTHR44196:SF1">
    <property type="entry name" value="DEHYDROGENASE_REDUCTASE SDR FAMILY MEMBER 7B"/>
    <property type="match status" value="1"/>
</dbReference>
<dbReference type="Pfam" id="PF00106">
    <property type="entry name" value="adh_short"/>
    <property type="match status" value="1"/>
</dbReference>
<dbReference type="InterPro" id="IPR036291">
    <property type="entry name" value="NAD(P)-bd_dom_sf"/>
</dbReference>
<dbReference type="SUPFAM" id="SSF51735">
    <property type="entry name" value="NAD(P)-binding Rossmann-fold domains"/>
    <property type="match status" value="1"/>
</dbReference>
<dbReference type="PRINTS" id="PR00081">
    <property type="entry name" value="GDHRDH"/>
</dbReference>
<dbReference type="RefSeq" id="WP_083184187.1">
    <property type="nucleotide sequence ID" value="NZ_CBCRZR010000008.1"/>
</dbReference>